<evidence type="ECO:0000313" key="1">
    <source>
        <dbReference type="EMBL" id="AMM33925.1"/>
    </source>
</evidence>
<accession>A0A127A5M5</accession>
<gene>
    <name evidence="1" type="ORF">SA2016_3262</name>
</gene>
<dbReference type="AlphaFoldDB" id="A0A127A5M5"/>
<proteinExistence type="predicted"/>
<dbReference type="EMBL" id="CP014518">
    <property type="protein sequence ID" value="AMM33925.1"/>
    <property type="molecule type" value="Genomic_DNA"/>
</dbReference>
<evidence type="ECO:0000313" key="2">
    <source>
        <dbReference type="Proteomes" id="UP000070134"/>
    </source>
</evidence>
<dbReference type="RefSeq" id="WP_066500042.1">
    <property type="nucleotide sequence ID" value="NZ_BJMO01000009.1"/>
</dbReference>
<dbReference type="KEGG" id="satk:SA2016_3262"/>
<dbReference type="STRING" id="37927.SA2016_3262"/>
<name>A0A127A5M5_9MICC</name>
<reference evidence="1 2" key="1">
    <citation type="submission" date="2016-02" db="EMBL/GenBank/DDBJ databases">
        <title>Complete genome of Sinomonas atrocyanea KCTC 3377.</title>
        <authorList>
            <person name="Kim K.M."/>
        </authorList>
    </citation>
    <scope>NUCLEOTIDE SEQUENCE [LARGE SCALE GENOMIC DNA]</scope>
    <source>
        <strain evidence="1 2">KCTC 3377</strain>
    </source>
</reference>
<dbReference type="Proteomes" id="UP000070134">
    <property type="component" value="Chromosome"/>
</dbReference>
<protein>
    <submittedName>
        <fullName evidence="1">Uncharacterized protein</fullName>
    </submittedName>
</protein>
<organism evidence="1 2">
    <name type="scientific">Sinomonas atrocyanea</name>
    <dbReference type="NCBI Taxonomy" id="37927"/>
    <lineage>
        <taxon>Bacteria</taxon>
        <taxon>Bacillati</taxon>
        <taxon>Actinomycetota</taxon>
        <taxon>Actinomycetes</taxon>
        <taxon>Micrococcales</taxon>
        <taxon>Micrococcaceae</taxon>
        <taxon>Sinomonas</taxon>
    </lineage>
</organism>
<sequence>MPHYELTFINPASRRSHPLQFRAASPESARILASQLIDHQLRGGRVAEAVLSAAGTAAESLRWRDGVWETDAGAPDQPGAEGGERP</sequence>
<keyword evidence="2" id="KW-1185">Reference proteome</keyword>